<keyword evidence="9 14" id="KW-0540">Nuclease</keyword>
<dbReference type="NCBIfam" id="NF000595">
    <property type="entry name" value="PRK00015.1-3"/>
    <property type="match status" value="1"/>
</dbReference>
<evidence type="ECO:0000313" key="18">
    <source>
        <dbReference type="EMBL" id="MYL19177.1"/>
    </source>
</evidence>
<dbReference type="InterPro" id="IPR012337">
    <property type="entry name" value="RNaseH-like_sf"/>
</dbReference>
<dbReference type="GO" id="GO:0043137">
    <property type="term" value="P:DNA replication, removal of RNA primer"/>
    <property type="evidence" value="ECO:0007669"/>
    <property type="project" value="TreeGrafter"/>
</dbReference>
<evidence type="ECO:0000256" key="8">
    <source>
        <dbReference type="ARBA" id="ARBA00022490"/>
    </source>
</evidence>
<keyword evidence="13 14" id="KW-0464">Manganese</keyword>
<dbReference type="InterPro" id="IPR036397">
    <property type="entry name" value="RNaseH_sf"/>
</dbReference>
<evidence type="ECO:0000256" key="10">
    <source>
        <dbReference type="ARBA" id="ARBA00022723"/>
    </source>
</evidence>
<proteinExistence type="inferred from homology"/>
<evidence type="ECO:0000256" key="1">
    <source>
        <dbReference type="ARBA" id="ARBA00000077"/>
    </source>
</evidence>
<dbReference type="EC" id="3.1.26.4" evidence="6 14"/>
<dbReference type="Pfam" id="PF01351">
    <property type="entry name" value="RNase_HII"/>
    <property type="match status" value="1"/>
</dbReference>
<evidence type="ECO:0000256" key="16">
    <source>
        <dbReference type="RuleBase" id="RU003515"/>
    </source>
</evidence>
<evidence type="ECO:0000313" key="19">
    <source>
        <dbReference type="Proteomes" id="UP000460949"/>
    </source>
</evidence>
<dbReference type="Gene3D" id="3.30.420.10">
    <property type="entry name" value="Ribonuclease H-like superfamily/Ribonuclease H"/>
    <property type="match status" value="1"/>
</dbReference>
<comment type="subcellular location">
    <subcellularLocation>
        <location evidence="4 14">Cytoplasm</location>
    </subcellularLocation>
</comment>
<dbReference type="GO" id="GO:0003723">
    <property type="term" value="F:RNA binding"/>
    <property type="evidence" value="ECO:0007669"/>
    <property type="project" value="UniProtKB-UniRule"/>
</dbReference>
<dbReference type="GO" id="GO:0032299">
    <property type="term" value="C:ribonuclease H2 complex"/>
    <property type="evidence" value="ECO:0007669"/>
    <property type="project" value="TreeGrafter"/>
</dbReference>
<name>A0A845DYQ9_9BACI</name>
<feature type="binding site" evidence="14 15">
    <location>
        <position position="78"/>
    </location>
    <ligand>
        <name>a divalent metal cation</name>
        <dbReference type="ChEBI" id="CHEBI:60240"/>
    </ligand>
</feature>
<evidence type="ECO:0000256" key="6">
    <source>
        <dbReference type="ARBA" id="ARBA00012180"/>
    </source>
</evidence>
<dbReference type="HAMAP" id="MF_00052_B">
    <property type="entry name" value="RNase_HII_B"/>
    <property type="match status" value="1"/>
</dbReference>
<dbReference type="PANTHER" id="PTHR10954">
    <property type="entry name" value="RIBONUCLEASE H2 SUBUNIT A"/>
    <property type="match status" value="1"/>
</dbReference>
<evidence type="ECO:0000256" key="2">
    <source>
        <dbReference type="ARBA" id="ARBA00001946"/>
    </source>
</evidence>
<feature type="domain" description="RNase H type-2" evidence="17">
    <location>
        <begin position="71"/>
        <end position="253"/>
    </location>
</feature>
<gene>
    <name evidence="14" type="primary">rnhB</name>
    <name evidence="18" type="ORF">GLW04_04695</name>
</gene>
<dbReference type="GO" id="GO:0005737">
    <property type="term" value="C:cytoplasm"/>
    <property type="evidence" value="ECO:0007669"/>
    <property type="project" value="UniProtKB-SubCell"/>
</dbReference>
<keyword evidence="8 14" id="KW-0963">Cytoplasm</keyword>
<dbReference type="InterPro" id="IPR022898">
    <property type="entry name" value="RNase_HII"/>
</dbReference>
<dbReference type="GO" id="GO:0030145">
    <property type="term" value="F:manganese ion binding"/>
    <property type="evidence" value="ECO:0007669"/>
    <property type="project" value="UniProtKB-UniRule"/>
</dbReference>
<dbReference type="NCBIfam" id="NF000594">
    <property type="entry name" value="PRK00015.1-1"/>
    <property type="match status" value="1"/>
</dbReference>
<evidence type="ECO:0000256" key="14">
    <source>
        <dbReference type="HAMAP-Rule" id="MF_00052"/>
    </source>
</evidence>
<dbReference type="EMBL" id="WMET01000001">
    <property type="protein sequence ID" value="MYL19177.1"/>
    <property type="molecule type" value="Genomic_DNA"/>
</dbReference>
<evidence type="ECO:0000256" key="4">
    <source>
        <dbReference type="ARBA" id="ARBA00004496"/>
    </source>
</evidence>
<dbReference type="GO" id="GO:0006298">
    <property type="term" value="P:mismatch repair"/>
    <property type="evidence" value="ECO:0007669"/>
    <property type="project" value="TreeGrafter"/>
</dbReference>
<keyword evidence="12 14" id="KW-0378">Hydrolase</keyword>
<evidence type="ECO:0000256" key="13">
    <source>
        <dbReference type="ARBA" id="ARBA00023211"/>
    </source>
</evidence>
<comment type="function">
    <text evidence="3 14 16">Endonuclease that specifically degrades the RNA of RNA-DNA hybrids.</text>
</comment>
<sequence>MSKRTINEIKAMLQAQKPTEGEWEELTGDTRKGVQKLLKQYTDRQKKKEVLRNQYEDMLEFEKEAWQRGRTYVCGIDEAGRGPLAGPVVAGAVVLPDDYYLEGLYDSKQLSEAKRAWYYEQITKDADWAAGIVSSREIDQLNIYQASRLAMKRAVSRLNQQPDHLLVDAMTLGEGWSETKLIKGDQRSVSIAAASIIAKVTRDRMMADLDEVYPGYQFKSNQGYGTKDHLHALETYGVTPVHRKTFAPVKNMM</sequence>
<dbReference type="AlphaFoldDB" id="A0A845DYQ9"/>
<dbReference type="FunFam" id="3.30.420.10:FF:000006">
    <property type="entry name" value="Ribonuclease HII"/>
    <property type="match status" value="1"/>
</dbReference>
<comment type="cofactor">
    <cofactor evidence="14 15">
        <name>Mn(2+)</name>
        <dbReference type="ChEBI" id="CHEBI:29035"/>
    </cofactor>
    <cofactor evidence="14 15">
        <name>Mg(2+)</name>
        <dbReference type="ChEBI" id="CHEBI:18420"/>
    </cofactor>
    <text evidence="14 15">Manganese or magnesium. Binds 1 divalent metal ion per monomer in the absence of substrate. May bind a second metal ion after substrate binding.</text>
</comment>
<comment type="catalytic activity">
    <reaction evidence="1 14 15 16">
        <text>Endonucleolytic cleavage to 5'-phosphomonoester.</text>
        <dbReference type="EC" id="3.1.26.4"/>
    </reaction>
</comment>
<comment type="caution">
    <text evidence="18">The sequence shown here is derived from an EMBL/GenBank/DDBJ whole genome shotgun (WGS) entry which is preliminary data.</text>
</comment>
<protein>
    <recommendedName>
        <fullName evidence="7 14">Ribonuclease HII</fullName>
        <shortName evidence="14">RNase HII</shortName>
        <ecNumber evidence="6 14">3.1.26.4</ecNumber>
    </recommendedName>
</protein>
<evidence type="ECO:0000256" key="5">
    <source>
        <dbReference type="ARBA" id="ARBA00007383"/>
    </source>
</evidence>
<dbReference type="InterPro" id="IPR001352">
    <property type="entry name" value="RNase_HII/HIII"/>
</dbReference>
<dbReference type="Proteomes" id="UP000460949">
    <property type="component" value="Unassembled WGS sequence"/>
</dbReference>
<evidence type="ECO:0000256" key="9">
    <source>
        <dbReference type="ARBA" id="ARBA00022722"/>
    </source>
</evidence>
<comment type="cofactor">
    <cofactor evidence="2">
        <name>Mg(2+)</name>
        <dbReference type="ChEBI" id="CHEBI:18420"/>
    </cofactor>
</comment>
<keyword evidence="10 14" id="KW-0479">Metal-binding</keyword>
<feature type="binding site" evidence="14 15">
    <location>
        <position position="77"/>
    </location>
    <ligand>
        <name>a divalent metal cation</name>
        <dbReference type="ChEBI" id="CHEBI:60240"/>
    </ligand>
</feature>
<evidence type="ECO:0000256" key="11">
    <source>
        <dbReference type="ARBA" id="ARBA00022759"/>
    </source>
</evidence>
<dbReference type="PROSITE" id="PS51975">
    <property type="entry name" value="RNASE_H_2"/>
    <property type="match status" value="1"/>
</dbReference>
<dbReference type="InterPro" id="IPR024567">
    <property type="entry name" value="RNase_HII/HIII_dom"/>
</dbReference>
<dbReference type="PANTHER" id="PTHR10954:SF18">
    <property type="entry name" value="RIBONUCLEASE HII"/>
    <property type="match status" value="1"/>
</dbReference>
<keyword evidence="11 14" id="KW-0255">Endonuclease</keyword>
<accession>A0A845DYQ9</accession>
<dbReference type="RefSeq" id="WP_160835590.1">
    <property type="nucleotide sequence ID" value="NZ_WMET01000001.1"/>
</dbReference>
<evidence type="ECO:0000256" key="15">
    <source>
        <dbReference type="PROSITE-ProRule" id="PRU01319"/>
    </source>
</evidence>
<evidence type="ECO:0000256" key="3">
    <source>
        <dbReference type="ARBA" id="ARBA00004065"/>
    </source>
</evidence>
<evidence type="ECO:0000259" key="17">
    <source>
        <dbReference type="PROSITE" id="PS51975"/>
    </source>
</evidence>
<dbReference type="CDD" id="cd07182">
    <property type="entry name" value="RNase_HII_bacteria_HII_like"/>
    <property type="match status" value="1"/>
</dbReference>
<organism evidence="18 19">
    <name type="scientific">Halobacillus litoralis</name>
    <dbReference type="NCBI Taxonomy" id="45668"/>
    <lineage>
        <taxon>Bacteria</taxon>
        <taxon>Bacillati</taxon>
        <taxon>Bacillota</taxon>
        <taxon>Bacilli</taxon>
        <taxon>Bacillales</taxon>
        <taxon>Bacillaceae</taxon>
        <taxon>Halobacillus</taxon>
    </lineage>
</organism>
<dbReference type="SUPFAM" id="SSF53098">
    <property type="entry name" value="Ribonuclease H-like"/>
    <property type="match status" value="1"/>
</dbReference>
<feature type="binding site" evidence="14 15">
    <location>
        <position position="168"/>
    </location>
    <ligand>
        <name>a divalent metal cation</name>
        <dbReference type="ChEBI" id="CHEBI:60240"/>
    </ligand>
</feature>
<evidence type="ECO:0000256" key="12">
    <source>
        <dbReference type="ARBA" id="ARBA00022801"/>
    </source>
</evidence>
<evidence type="ECO:0000256" key="7">
    <source>
        <dbReference type="ARBA" id="ARBA00019179"/>
    </source>
</evidence>
<reference evidence="18 19" key="1">
    <citation type="submission" date="2019-11" db="EMBL/GenBank/DDBJ databases">
        <title>Genome sequences of 17 halophilic strains isolated from different environments.</title>
        <authorList>
            <person name="Furrow R.E."/>
        </authorList>
    </citation>
    <scope>NUCLEOTIDE SEQUENCE [LARGE SCALE GENOMIC DNA]</scope>
    <source>
        <strain evidence="18 19">22511_23_Filter</strain>
    </source>
</reference>
<comment type="similarity">
    <text evidence="5 14 16">Belongs to the RNase HII family.</text>
</comment>
<dbReference type="GO" id="GO:0004523">
    <property type="term" value="F:RNA-DNA hybrid ribonuclease activity"/>
    <property type="evidence" value="ECO:0007669"/>
    <property type="project" value="UniProtKB-UniRule"/>
</dbReference>